<sequence>MMYGFLVPIIVLISILVCWFLFRIFKDIQGIKLLLLGIELTVFGLFMLALWKLAMDESDFLLNLAIIFSVFGTVLSILSAFKKN</sequence>
<reference evidence="3" key="1">
    <citation type="journal article" date="2019" name="Int. J. Syst. Evol. Microbiol.">
        <title>The Global Catalogue of Microorganisms (GCM) 10K type strain sequencing project: providing services to taxonomists for standard genome sequencing and annotation.</title>
        <authorList>
            <consortium name="The Broad Institute Genomics Platform"/>
            <consortium name="The Broad Institute Genome Sequencing Center for Infectious Disease"/>
            <person name="Wu L."/>
            <person name="Ma J."/>
        </authorList>
    </citation>
    <scope>NUCLEOTIDE SEQUENCE [LARGE SCALE GENOMIC DNA]</scope>
    <source>
        <strain evidence="3">JCM 18657</strain>
    </source>
</reference>
<comment type="caution">
    <text evidence="2">The sequence shown here is derived from an EMBL/GenBank/DDBJ whole genome shotgun (WGS) entry which is preliminary data.</text>
</comment>
<keyword evidence="3" id="KW-1185">Reference proteome</keyword>
<evidence type="ECO:0000313" key="3">
    <source>
        <dbReference type="Proteomes" id="UP001596528"/>
    </source>
</evidence>
<name>A0ABW2V604_9BACL</name>
<evidence type="ECO:0008006" key="4">
    <source>
        <dbReference type="Google" id="ProtNLM"/>
    </source>
</evidence>
<gene>
    <name evidence="2" type="ORF">ACFQWB_16810</name>
</gene>
<feature type="transmembrane region" description="Helical" evidence="1">
    <location>
        <begin position="60"/>
        <end position="81"/>
    </location>
</feature>
<keyword evidence="1" id="KW-1133">Transmembrane helix</keyword>
<protein>
    <recommendedName>
        <fullName evidence="4">YesK-like protein</fullName>
    </recommendedName>
</protein>
<dbReference type="RefSeq" id="WP_170209575.1">
    <property type="nucleotide sequence ID" value="NZ_JBHTGQ010000049.1"/>
</dbReference>
<keyword evidence="1" id="KW-0472">Membrane</keyword>
<evidence type="ECO:0000313" key="2">
    <source>
        <dbReference type="EMBL" id="MFC7751579.1"/>
    </source>
</evidence>
<feature type="transmembrane region" description="Helical" evidence="1">
    <location>
        <begin position="6"/>
        <end position="22"/>
    </location>
</feature>
<proteinExistence type="predicted"/>
<evidence type="ECO:0000256" key="1">
    <source>
        <dbReference type="SAM" id="Phobius"/>
    </source>
</evidence>
<dbReference type="Proteomes" id="UP001596528">
    <property type="component" value="Unassembled WGS sequence"/>
</dbReference>
<dbReference type="EMBL" id="JBHTGQ010000049">
    <property type="protein sequence ID" value="MFC7751579.1"/>
    <property type="molecule type" value="Genomic_DNA"/>
</dbReference>
<keyword evidence="1" id="KW-0812">Transmembrane</keyword>
<organism evidence="2 3">
    <name type="scientific">Paenibacillus thermoaerophilus</name>
    <dbReference type="NCBI Taxonomy" id="1215385"/>
    <lineage>
        <taxon>Bacteria</taxon>
        <taxon>Bacillati</taxon>
        <taxon>Bacillota</taxon>
        <taxon>Bacilli</taxon>
        <taxon>Bacillales</taxon>
        <taxon>Paenibacillaceae</taxon>
        <taxon>Paenibacillus</taxon>
    </lineage>
</organism>
<feature type="transmembrane region" description="Helical" evidence="1">
    <location>
        <begin position="34"/>
        <end position="54"/>
    </location>
</feature>
<accession>A0ABW2V604</accession>